<dbReference type="Pfam" id="PF20169">
    <property type="entry name" value="DUF6537"/>
    <property type="match status" value="1"/>
</dbReference>
<gene>
    <name evidence="4" type="ORF">DEVEQU_02191</name>
</gene>
<dbReference type="InterPro" id="IPR046667">
    <property type="entry name" value="DUF6537"/>
</dbReference>
<dbReference type="GO" id="GO:0016903">
    <property type="term" value="F:oxidoreductase activity, acting on the aldehyde or oxo group of donors"/>
    <property type="evidence" value="ECO:0007669"/>
    <property type="project" value="InterPro"/>
</dbReference>
<keyword evidence="5" id="KW-1185">Reference proteome</keyword>
<sequence>MMNAHMTPTFEKPIAIAILAMGGQGGGVLADWIVSMAEAEGWAAQSTSVPGVAQRTGATIYYVELLRPSAEGKMPVLSLMPTQGDVDIVLAAEFMEAGRSMMRGLVTPEKTTLIASTHRSYAVGEKEVPGDGTGDPQKVAEASGIAARKSIVFDMQTLAEKNGSVISSAMFGALAGAGVLPFSRTAFENAVRAGGKGVEASLRAFAAAFDRAEGGATDPVSRKPAVTAAVLPASAGHPKLDALLNRLRSTLPDSAQAIAFAGLKKVVDWQDPRYGDEYLDRLIALHDLDMKAGGAARDFGFTQAAAKYLANAMAYDDVVRVADLKTRATRFERVRKEIGAKAEQVVYTTEYMHPRMEEVAGALPAGIGRWLTGNKGLYEGLDRFVSKGRHVKTGTLFWFAGLYFVSALKPMRRGMMRHDMEMAHIARWLEVANGVLPTNYDLATAALGARRLIKGYSDTHARGQTKFDKVMSAVPLLADRADGGVWLGRLVDAALADEAGKTLDGALATIHSFSEAA</sequence>
<dbReference type="InterPro" id="IPR052198">
    <property type="entry name" value="IorB_Oxidoreductase"/>
</dbReference>
<dbReference type="Proteomes" id="UP000268844">
    <property type="component" value="Unassembled WGS sequence"/>
</dbReference>
<evidence type="ECO:0000259" key="3">
    <source>
        <dbReference type="Pfam" id="PF20169"/>
    </source>
</evidence>
<proteinExistence type="predicted"/>
<dbReference type="OrthoDB" id="1490270at2"/>
<dbReference type="Pfam" id="PF01558">
    <property type="entry name" value="POR"/>
    <property type="match status" value="1"/>
</dbReference>
<keyword evidence="4" id="KW-0670">Pyruvate</keyword>
<evidence type="ECO:0000313" key="4">
    <source>
        <dbReference type="EMBL" id="VDS05050.1"/>
    </source>
</evidence>
<dbReference type="InterPro" id="IPR002869">
    <property type="entry name" value="Pyrv_flavodox_OxRed_cen"/>
</dbReference>
<dbReference type="EMBL" id="UZWD01000026">
    <property type="protein sequence ID" value="VDS05050.1"/>
    <property type="molecule type" value="Genomic_DNA"/>
</dbReference>
<feature type="domain" description="Pyruvate/ketoisovalerate oxidoreductase catalytic" evidence="2">
    <location>
        <begin position="22"/>
        <end position="209"/>
    </location>
</feature>
<dbReference type="NCBIfam" id="NF006179">
    <property type="entry name" value="PRK08312.1"/>
    <property type="match status" value="1"/>
</dbReference>
<evidence type="ECO:0000259" key="2">
    <source>
        <dbReference type="Pfam" id="PF01558"/>
    </source>
</evidence>
<dbReference type="PANTHER" id="PTHR43854:SF1">
    <property type="entry name" value="INDOLEPYRUVATE OXIDOREDUCTASE SUBUNIT IORB"/>
    <property type="match status" value="1"/>
</dbReference>
<keyword evidence="1" id="KW-0560">Oxidoreductase</keyword>
<accession>A0A3S4GI25</accession>
<protein>
    <submittedName>
        <fullName evidence="4">Putative indolepyruvate oxidoreductase subunit B</fullName>
    </submittedName>
</protein>
<dbReference type="Gene3D" id="3.40.920.10">
    <property type="entry name" value="Pyruvate-ferredoxin oxidoreductase, PFOR, domain III"/>
    <property type="match status" value="1"/>
</dbReference>
<dbReference type="AlphaFoldDB" id="A0A3S4GI25"/>
<evidence type="ECO:0000256" key="1">
    <source>
        <dbReference type="ARBA" id="ARBA00023002"/>
    </source>
</evidence>
<reference evidence="4 5" key="1">
    <citation type="submission" date="2018-12" db="EMBL/GenBank/DDBJ databases">
        <authorList>
            <person name="Criscuolo A."/>
        </authorList>
    </citation>
    <scope>NUCLEOTIDE SEQUENCE [LARGE SCALE GENOMIC DNA]</scope>
    <source>
        <strain evidence="4">ACIP1116281</strain>
    </source>
</reference>
<evidence type="ECO:0000313" key="5">
    <source>
        <dbReference type="Proteomes" id="UP000268844"/>
    </source>
</evidence>
<organism evidence="4 5">
    <name type="scientific">Devosia equisanguinis</name>
    <dbReference type="NCBI Taxonomy" id="2490941"/>
    <lineage>
        <taxon>Bacteria</taxon>
        <taxon>Pseudomonadati</taxon>
        <taxon>Pseudomonadota</taxon>
        <taxon>Alphaproteobacteria</taxon>
        <taxon>Hyphomicrobiales</taxon>
        <taxon>Devosiaceae</taxon>
        <taxon>Devosia</taxon>
    </lineage>
</organism>
<dbReference type="InterPro" id="IPR019752">
    <property type="entry name" value="Pyrv/ketoisovalerate_OxRed_cat"/>
</dbReference>
<dbReference type="PANTHER" id="PTHR43854">
    <property type="entry name" value="INDOLEPYRUVATE OXIDOREDUCTASE SUBUNIT IORB"/>
    <property type="match status" value="1"/>
</dbReference>
<name>A0A3S4GI25_9HYPH</name>
<feature type="domain" description="DUF6537" evidence="3">
    <location>
        <begin position="257"/>
        <end position="472"/>
    </location>
</feature>